<feature type="compositionally biased region" description="Pro residues" evidence="7">
    <location>
        <begin position="731"/>
        <end position="741"/>
    </location>
</feature>
<evidence type="ECO:0000313" key="9">
    <source>
        <dbReference type="EMBL" id="KAG6458665.1"/>
    </source>
</evidence>
<evidence type="ECO:0000256" key="3">
    <source>
        <dbReference type="ARBA" id="ARBA00022448"/>
    </source>
</evidence>
<comment type="caution">
    <text evidence="9">The sequence shown here is derived from an EMBL/GenBank/DDBJ whole genome shotgun (WGS) entry which is preliminary data.</text>
</comment>
<dbReference type="GO" id="GO:0006896">
    <property type="term" value="P:Golgi to vacuole transport"/>
    <property type="evidence" value="ECO:0007669"/>
    <property type="project" value="TreeGrafter"/>
</dbReference>
<keyword evidence="6" id="KW-0472">Membrane</keyword>
<dbReference type="GO" id="GO:0048499">
    <property type="term" value="P:synaptic vesicle membrane organization"/>
    <property type="evidence" value="ECO:0007669"/>
    <property type="project" value="TreeGrafter"/>
</dbReference>
<dbReference type="EMBL" id="JH668591">
    <property type="protein sequence ID" value="KAG6458667.1"/>
    <property type="molecule type" value="Genomic_DNA"/>
</dbReference>
<dbReference type="GO" id="GO:1904115">
    <property type="term" value="C:axon cytoplasm"/>
    <property type="evidence" value="ECO:0007669"/>
    <property type="project" value="GOC"/>
</dbReference>
<feature type="compositionally biased region" description="Low complexity" evidence="7">
    <location>
        <begin position="655"/>
        <end position="664"/>
    </location>
</feature>
<dbReference type="Pfam" id="PF01602">
    <property type="entry name" value="Adaptin_N"/>
    <property type="match status" value="1"/>
</dbReference>
<dbReference type="InterPro" id="IPR010474">
    <property type="entry name" value="AP3D_dom_metazoa"/>
</dbReference>
<feature type="compositionally biased region" description="Low complexity" evidence="7">
    <location>
        <begin position="543"/>
        <end position="557"/>
    </location>
</feature>
<feature type="compositionally biased region" description="Basic and acidic residues" evidence="7">
    <location>
        <begin position="490"/>
        <end position="503"/>
    </location>
</feature>
<reference evidence="9" key="2">
    <citation type="submission" date="2020-12" db="EMBL/GenBank/DDBJ databases">
        <authorList>
            <person name="Kanost M."/>
        </authorList>
    </citation>
    <scope>NUCLEOTIDE SEQUENCE</scope>
</reference>
<proteinExistence type="inferred from homology"/>
<evidence type="ECO:0000256" key="7">
    <source>
        <dbReference type="SAM" id="MobiDB-lite"/>
    </source>
</evidence>
<dbReference type="GO" id="GO:0016182">
    <property type="term" value="P:synaptic vesicle budding from endosome"/>
    <property type="evidence" value="ECO:0007669"/>
    <property type="project" value="TreeGrafter"/>
</dbReference>
<name>A0A921ZJD4_MANSE</name>
<keyword evidence="4" id="KW-0677">Repeat</keyword>
<accession>A0A921ZJD4</accession>
<dbReference type="PANTHER" id="PTHR22781:SF12">
    <property type="entry name" value="AP-3 COMPLEX SUBUNIT DELTA-1"/>
    <property type="match status" value="1"/>
</dbReference>
<sequence length="741" mass="82327">MSLLYECINTVIAVLISISSGMPGHAASVQLCVQKLRILIEDTDQNLKYLGLLAMSRILKSHPKSVQAHKDLVLACLDDKDESIRLRALGLLYGMVSKKNLMEIVKKLMVHMERAEGTLYRDELLTRMVEICAQNNYQHVLDFEWYVTVLADLTEMETSAKHGVILAAQLTEVGARVAEVRAFAARECAALCSRAAAAAPGPASREVLYAAAYVLAEYCQEEEVMRESVSPLLVCAGVGGPQMRARAVCVHAAFKLTAKLLVVYEQRGDMEAAVSVVQSCMEGMRPLLCSEDMEVQERAHNATALLAVLLRRLRPDLAPDLAPHLAPQHAPQHEPVLLVEHEQSNGFEVENESGNDGENRESSFSGGLIEELADLFDGELKPVAPKAQKKVPMPADLNLEQWLSRERWSSDSSSSEEEGEPAALFSPPQRDARPTAQFTPEELQMLREARRLEQANNPHYLKDDSPRSYQQDDIPVAEIALEVPLQLHAKRSDKYLKTRESSSKKKKEKRTSKKRRSKKEKVVSESDSEESWCGSAEAEGSRPAVAAGGELPEGAALSDDEPPRHARADDPHAALDLDLDRPLREDELLTSRIQQYPSPNAVLLDEKPKPTKKTKINAKDSAEKVIKKKKDKKTKRRKDADLMLPEVAKNDVTDDLILTDNDNTNGKKSSKENIPADEEFLVVPKDSKTEKHTKSKKDSKAKDSKKKKSKKDKHETKIGYEEALAGHVHLRPPPPPPPPPY</sequence>
<feature type="compositionally biased region" description="Basic and acidic residues" evidence="7">
    <location>
        <begin position="685"/>
        <end position="702"/>
    </location>
</feature>
<dbReference type="GO" id="GO:0048490">
    <property type="term" value="P:anterograde synaptic vesicle transport"/>
    <property type="evidence" value="ECO:0007669"/>
    <property type="project" value="TreeGrafter"/>
</dbReference>
<keyword evidence="5" id="KW-0653">Protein transport</keyword>
<keyword evidence="10" id="KW-1185">Reference proteome</keyword>
<dbReference type="InterPro" id="IPR002553">
    <property type="entry name" value="Clathrin/coatomer_adapt-like_N"/>
</dbReference>
<feature type="region of interest" description="Disordered" evidence="7">
    <location>
        <begin position="402"/>
        <end position="435"/>
    </location>
</feature>
<evidence type="ECO:0000313" key="10">
    <source>
        <dbReference type="Proteomes" id="UP000791440"/>
    </source>
</evidence>
<evidence type="ECO:0000259" key="8">
    <source>
        <dbReference type="SMART" id="SM01354"/>
    </source>
</evidence>
<dbReference type="EMBL" id="JH668591">
    <property type="protein sequence ID" value="KAG6458664.1"/>
    <property type="molecule type" value="Genomic_DNA"/>
</dbReference>
<feature type="compositionally biased region" description="Basic residues" evidence="7">
    <location>
        <begin position="626"/>
        <end position="637"/>
    </location>
</feature>
<dbReference type="InterPro" id="IPR017105">
    <property type="entry name" value="AP3_complex_dsu"/>
</dbReference>
<protein>
    <recommendedName>
        <fullName evidence="8">AP-3 complex subunit delta domain-containing protein</fullName>
    </recommendedName>
</protein>
<gene>
    <name evidence="9" type="ORF">O3G_MSEX010976</name>
</gene>
<dbReference type="AlphaFoldDB" id="A0A921ZJD4"/>
<evidence type="ECO:0000256" key="1">
    <source>
        <dbReference type="ARBA" id="ARBA00004308"/>
    </source>
</evidence>
<dbReference type="EMBL" id="JH668591">
    <property type="protein sequence ID" value="KAG6458666.1"/>
    <property type="molecule type" value="Genomic_DNA"/>
</dbReference>
<dbReference type="PANTHER" id="PTHR22781">
    <property type="entry name" value="DELTA ADAPTIN-RELATED"/>
    <property type="match status" value="1"/>
</dbReference>
<evidence type="ECO:0000256" key="2">
    <source>
        <dbReference type="ARBA" id="ARBA00006613"/>
    </source>
</evidence>
<dbReference type="GO" id="GO:0098830">
    <property type="term" value="C:presynaptic endosome"/>
    <property type="evidence" value="ECO:0007669"/>
    <property type="project" value="TreeGrafter"/>
</dbReference>
<evidence type="ECO:0000256" key="4">
    <source>
        <dbReference type="ARBA" id="ARBA00022737"/>
    </source>
</evidence>
<dbReference type="Proteomes" id="UP000791440">
    <property type="component" value="Unassembled WGS sequence"/>
</dbReference>
<keyword evidence="3" id="KW-0813">Transport</keyword>
<reference evidence="9" key="1">
    <citation type="journal article" date="2016" name="Insect Biochem. Mol. Biol.">
        <title>Multifaceted biological insights from a draft genome sequence of the tobacco hornworm moth, Manduca sexta.</title>
        <authorList>
            <person name="Kanost M.R."/>
            <person name="Arrese E.L."/>
            <person name="Cao X."/>
            <person name="Chen Y.R."/>
            <person name="Chellapilla S."/>
            <person name="Goldsmith M.R."/>
            <person name="Grosse-Wilde E."/>
            <person name="Heckel D.G."/>
            <person name="Herndon N."/>
            <person name="Jiang H."/>
            <person name="Papanicolaou A."/>
            <person name="Qu J."/>
            <person name="Soulages J.L."/>
            <person name="Vogel H."/>
            <person name="Walters J."/>
            <person name="Waterhouse R.M."/>
            <person name="Ahn S.J."/>
            <person name="Almeida F.C."/>
            <person name="An C."/>
            <person name="Aqrawi P."/>
            <person name="Bretschneider A."/>
            <person name="Bryant W.B."/>
            <person name="Bucks S."/>
            <person name="Chao H."/>
            <person name="Chevignon G."/>
            <person name="Christen J.M."/>
            <person name="Clarke D.F."/>
            <person name="Dittmer N.T."/>
            <person name="Ferguson L.C.F."/>
            <person name="Garavelou S."/>
            <person name="Gordon K.H.J."/>
            <person name="Gunaratna R.T."/>
            <person name="Han Y."/>
            <person name="Hauser F."/>
            <person name="He Y."/>
            <person name="Heidel-Fischer H."/>
            <person name="Hirsh A."/>
            <person name="Hu Y."/>
            <person name="Jiang H."/>
            <person name="Kalra D."/>
            <person name="Klinner C."/>
            <person name="Konig C."/>
            <person name="Kovar C."/>
            <person name="Kroll A.R."/>
            <person name="Kuwar S.S."/>
            <person name="Lee S.L."/>
            <person name="Lehman R."/>
            <person name="Li K."/>
            <person name="Li Z."/>
            <person name="Liang H."/>
            <person name="Lovelace S."/>
            <person name="Lu Z."/>
            <person name="Mansfield J.H."/>
            <person name="McCulloch K.J."/>
            <person name="Mathew T."/>
            <person name="Morton B."/>
            <person name="Muzny D.M."/>
            <person name="Neunemann D."/>
            <person name="Ongeri F."/>
            <person name="Pauchet Y."/>
            <person name="Pu L.L."/>
            <person name="Pyrousis I."/>
            <person name="Rao X.J."/>
            <person name="Redding A."/>
            <person name="Roesel C."/>
            <person name="Sanchez-Gracia A."/>
            <person name="Schaack S."/>
            <person name="Shukla A."/>
            <person name="Tetreau G."/>
            <person name="Wang Y."/>
            <person name="Xiong G.H."/>
            <person name="Traut W."/>
            <person name="Walsh T.K."/>
            <person name="Worley K.C."/>
            <person name="Wu D."/>
            <person name="Wu W."/>
            <person name="Wu Y.Q."/>
            <person name="Zhang X."/>
            <person name="Zou Z."/>
            <person name="Zucker H."/>
            <person name="Briscoe A.D."/>
            <person name="Burmester T."/>
            <person name="Clem R.J."/>
            <person name="Feyereisen R."/>
            <person name="Grimmelikhuijzen C.J.P."/>
            <person name="Hamodrakas S.J."/>
            <person name="Hansson B.S."/>
            <person name="Huguet E."/>
            <person name="Jermiin L.S."/>
            <person name="Lan Q."/>
            <person name="Lehman H.K."/>
            <person name="Lorenzen M."/>
            <person name="Merzendorfer H."/>
            <person name="Michalopoulos I."/>
            <person name="Morton D.B."/>
            <person name="Muthukrishnan S."/>
            <person name="Oakeshott J.G."/>
            <person name="Palmer W."/>
            <person name="Park Y."/>
            <person name="Passarelli A.L."/>
            <person name="Rozas J."/>
            <person name="Schwartz L.M."/>
            <person name="Smith W."/>
            <person name="Southgate A."/>
            <person name="Vilcinskas A."/>
            <person name="Vogt R."/>
            <person name="Wang P."/>
            <person name="Werren J."/>
            <person name="Yu X.Q."/>
            <person name="Zhou J.J."/>
            <person name="Brown S.J."/>
            <person name="Scherer S.E."/>
            <person name="Richards S."/>
            <person name="Blissard G.W."/>
        </authorList>
    </citation>
    <scope>NUCLEOTIDE SEQUENCE</scope>
</reference>
<dbReference type="GO" id="GO:0006623">
    <property type="term" value="P:protein targeting to vacuole"/>
    <property type="evidence" value="ECO:0007669"/>
    <property type="project" value="TreeGrafter"/>
</dbReference>
<dbReference type="GO" id="GO:0010008">
    <property type="term" value="C:endosome membrane"/>
    <property type="evidence" value="ECO:0007669"/>
    <property type="project" value="TreeGrafter"/>
</dbReference>
<organism evidence="9 10">
    <name type="scientific">Manduca sexta</name>
    <name type="common">Tobacco hawkmoth</name>
    <name type="synonym">Tobacco hornworm</name>
    <dbReference type="NCBI Taxonomy" id="7130"/>
    <lineage>
        <taxon>Eukaryota</taxon>
        <taxon>Metazoa</taxon>
        <taxon>Ecdysozoa</taxon>
        <taxon>Arthropoda</taxon>
        <taxon>Hexapoda</taxon>
        <taxon>Insecta</taxon>
        <taxon>Pterygota</taxon>
        <taxon>Neoptera</taxon>
        <taxon>Endopterygota</taxon>
        <taxon>Lepidoptera</taxon>
        <taxon>Glossata</taxon>
        <taxon>Ditrysia</taxon>
        <taxon>Bombycoidea</taxon>
        <taxon>Sphingidae</taxon>
        <taxon>Sphinginae</taxon>
        <taxon>Sphingini</taxon>
        <taxon>Manduca</taxon>
    </lineage>
</organism>
<evidence type="ECO:0000256" key="6">
    <source>
        <dbReference type="ARBA" id="ARBA00023136"/>
    </source>
</evidence>
<dbReference type="EMBL" id="JH668591">
    <property type="protein sequence ID" value="KAG6458665.1"/>
    <property type="molecule type" value="Genomic_DNA"/>
</dbReference>
<dbReference type="GO" id="GO:0098943">
    <property type="term" value="P:neurotransmitter receptor transport, postsynaptic endosome to lysosome"/>
    <property type="evidence" value="ECO:0007669"/>
    <property type="project" value="TreeGrafter"/>
</dbReference>
<feature type="domain" description="AP-3 complex subunit delta" evidence="8">
    <location>
        <begin position="438"/>
        <end position="580"/>
    </location>
</feature>
<feature type="compositionally biased region" description="Basic and acidic residues" evidence="7">
    <location>
        <begin position="561"/>
        <end position="589"/>
    </location>
</feature>
<evidence type="ECO:0000256" key="5">
    <source>
        <dbReference type="ARBA" id="ARBA00022927"/>
    </source>
</evidence>
<dbReference type="SMART" id="SM01354">
    <property type="entry name" value="BLVR"/>
    <property type="match status" value="1"/>
</dbReference>
<dbReference type="GO" id="GO:0030123">
    <property type="term" value="C:AP-3 adaptor complex"/>
    <property type="evidence" value="ECO:0007669"/>
    <property type="project" value="InterPro"/>
</dbReference>
<feature type="region of interest" description="Disordered" evidence="7">
    <location>
        <begin position="481"/>
        <end position="741"/>
    </location>
</feature>
<dbReference type="GO" id="GO:0043195">
    <property type="term" value="C:terminal bouton"/>
    <property type="evidence" value="ECO:0007669"/>
    <property type="project" value="TreeGrafter"/>
</dbReference>
<comment type="subcellular location">
    <subcellularLocation>
        <location evidence="1">Endomembrane system</location>
    </subcellularLocation>
</comment>
<dbReference type="Pfam" id="PF06375">
    <property type="entry name" value="AP3D1"/>
    <property type="match status" value="1"/>
</dbReference>
<comment type="similarity">
    <text evidence="2">Belongs to the adaptor complexes large subunit family.</text>
</comment>
<feature type="compositionally biased region" description="Basic residues" evidence="7">
    <location>
        <begin position="504"/>
        <end position="519"/>
    </location>
</feature>